<keyword evidence="8" id="KW-1185">Reference proteome</keyword>
<feature type="transmembrane region" description="Helical" evidence="5">
    <location>
        <begin position="149"/>
        <end position="168"/>
    </location>
</feature>
<dbReference type="Pfam" id="PF04893">
    <property type="entry name" value="Yip1"/>
    <property type="match status" value="1"/>
</dbReference>
<keyword evidence="2 5" id="KW-0812">Transmembrane</keyword>
<evidence type="ECO:0000313" key="7">
    <source>
        <dbReference type="EMBL" id="TLG74253.1"/>
    </source>
</evidence>
<evidence type="ECO:0000313" key="8">
    <source>
        <dbReference type="Proteomes" id="UP000306912"/>
    </source>
</evidence>
<organism evidence="7 8">
    <name type="scientific">Culicoidibacter larvae</name>
    <dbReference type="NCBI Taxonomy" id="2579976"/>
    <lineage>
        <taxon>Bacteria</taxon>
        <taxon>Bacillati</taxon>
        <taxon>Bacillota</taxon>
        <taxon>Culicoidibacteria</taxon>
        <taxon>Culicoidibacterales</taxon>
        <taxon>Culicoidibacteraceae</taxon>
        <taxon>Culicoidibacter</taxon>
    </lineage>
</organism>
<feature type="transmembrane region" description="Helical" evidence="5">
    <location>
        <begin position="69"/>
        <end position="98"/>
    </location>
</feature>
<evidence type="ECO:0000256" key="4">
    <source>
        <dbReference type="ARBA" id="ARBA00023136"/>
    </source>
</evidence>
<dbReference type="GO" id="GO:0016020">
    <property type="term" value="C:membrane"/>
    <property type="evidence" value="ECO:0007669"/>
    <property type="project" value="UniProtKB-SubCell"/>
</dbReference>
<evidence type="ECO:0000256" key="1">
    <source>
        <dbReference type="ARBA" id="ARBA00004141"/>
    </source>
</evidence>
<sequence length="218" mass="23944">MSLLWTLLSSPAKAFQQIGAEKKTKGFLAILLAWVLVAALGMVTVPAVVAESMTLVENQVQGMDMSSLMPMMVVTTIIFALIGMVLGIFLLACLYLFLAFIFRDRVEGTAITFKKALQLAFIVNLPAQLGAALYSIVIYSIAIPGLPQVILQYLNPFYLITFIWLFFAAKYTMKLTQAKALIVVAIAVAIHFAFAGYQIYSTVNYTVPTVEQSININI</sequence>
<feature type="transmembrane region" description="Helical" evidence="5">
    <location>
        <begin position="180"/>
        <end position="200"/>
    </location>
</feature>
<name>A0A5R8QE31_9FIRM</name>
<keyword evidence="3 5" id="KW-1133">Transmembrane helix</keyword>
<evidence type="ECO:0000256" key="5">
    <source>
        <dbReference type="SAM" id="Phobius"/>
    </source>
</evidence>
<evidence type="ECO:0000259" key="6">
    <source>
        <dbReference type="Pfam" id="PF04893"/>
    </source>
</evidence>
<protein>
    <recommendedName>
        <fullName evidence="6">Yip1 domain-containing protein</fullName>
    </recommendedName>
</protein>
<comment type="caution">
    <text evidence="7">The sequence shown here is derived from an EMBL/GenBank/DDBJ whole genome shotgun (WGS) entry which is preliminary data.</text>
</comment>
<reference evidence="7 8" key="1">
    <citation type="submission" date="2019-05" db="EMBL/GenBank/DDBJ databases">
        <title>Culicoidintestinum kansasii gen. nov., sp. nov. from the gastrointestinal tract of the biting midge, Culicoides sonorensis.</title>
        <authorList>
            <person name="Neupane S."/>
            <person name="Ghosh A."/>
            <person name="Gunther S."/>
            <person name="Martin K."/>
            <person name="Zurek L."/>
        </authorList>
    </citation>
    <scope>NUCLEOTIDE SEQUENCE [LARGE SCALE GENOMIC DNA]</scope>
    <source>
        <strain evidence="7 8">CS-1</strain>
    </source>
</reference>
<comment type="subcellular location">
    <subcellularLocation>
        <location evidence="1">Membrane</location>
        <topology evidence="1">Multi-pass membrane protein</topology>
    </subcellularLocation>
</comment>
<evidence type="ECO:0000256" key="3">
    <source>
        <dbReference type="ARBA" id="ARBA00022989"/>
    </source>
</evidence>
<dbReference type="InParanoid" id="A0A5R8QE31"/>
<gene>
    <name evidence="7" type="ORF">FEZ08_05980</name>
</gene>
<dbReference type="Proteomes" id="UP000306912">
    <property type="component" value="Unassembled WGS sequence"/>
</dbReference>
<feature type="transmembrane region" description="Helical" evidence="5">
    <location>
        <begin position="27"/>
        <end position="49"/>
    </location>
</feature>
<dbReference type="InterPro" id="IPR006977">
    <property type="entry name" value="Yip1_dom"/>
</dbReference>
<feature type="domain" description="Yip1" evidence="6">
    <location>
        <begin position="5"/>
        <end position="194"/>
    </location>
</feature>
<feature type="transmembrane region" description="Helical" evidence="5">
    <location>
        <begin position="119"/>
        <end position="143"/>
    </location>
</feature>
<proteinExistence type="predicted"/>
<accession>A0A5R8QE31</accession>
<dbReference type="AlphaFoldDB" id="A0A5R8QE31"/>
<dbReference type="RefSeq" id="WP_138190805.1">
    <property type="nucleotide sequence ID" value="NZ_VBWP01000004.1"/>
</dbReference>
<keyword evidence="4 5" id="KW-0472">Membrane</keyword>
<dbReference type="EMBL" id="VBWP01000004">
    <property type="protein sequence ID" value="TLG74253.1"/>
    <property type="molecule type" value="Genomic_DNA"/>
</dbReference>
<evidence type="ECO:0000256" key="2">
    <source>
        <dbReference type="ARBA" id="ARBA00022692"/>
    </source>
</evidence>